<proteinExistence type="predicted"/>
<sequence length="223" mass="25871">MKIFCIVSDTKYSGKTYLASHIISSLKILGKKVCYYKPFVLEVKDGKLFDCDYIKNTTNLNASDIFVSYATNGNISPLHSIEKNGNIEEKEINDLIEENNENYDYMVFESLSLYSPIKENYNFIDLISYIKIEKQIIPIAEYNSNIIHACLEQIGLLHQIGFKIPFIVVNVNRDIVVSVEVIEYIRKQISPIKIYLTEFEPEIKKIEEIKYPNIIKEILPLNR</sequence>
<name>A0ABY2TQ02_9SPIR</name>
<accession>A0ABY2TQ02</accession>
<evidence type="ECO:0000256" key="1">
    <source>
        <dbReference type="ARBA" id="ARBA00022756"/>
    </source>
</evidence>
<protein>
    <submittedName>
        <fullName evidence="2">Dethiobiotin synthase</fullName>
    </submittedName>
</protein>
<comment type="caution">
    <text evidence="2">The sequence shown here is derived from an EMBL/GenBank/DDBJ whole genome shotgun (WGS) entry which is preliminary data.</text>
</comment>
<dbReference type="InterPro" id="IPR027417">
    <property type="entry name" value="P-loop_NTPase"/>
</dbReference>
<dbReference type="Proteomes" id="UP000310168">
    <property type="component" value="Unassembled WGS sequence"/>
</dbReference>
<dbReference type="PANTHER" id="PTHR43210:SF5">
    <property type="entry name" value="DETHIOBIOTIN SYNTHETASE"/>
    <property type="match status" value="1"/>
</dbReference>
<evidence type="ECO:0000313" key="3">
    <source>
        <dbReference type="Proteomes" id="UP000310168"/>
    </source>
</evidence>
<dbReference type="InterPro" id="IPR004472">
    <property type="entry name" value="DTB_synth_BioD"/>
</dbReference>
<dbReference type="RefSeq" id="WP_137998884.1">
    <property type="nucleotide sequence ID" value="NZ_SJDU01000278.1"/>
</dbReference>
<keyword evidence="3" id="KW-1185">Reference proteome</keyword>
<dbReference type="CDD" id="cd03109">
    <property type="entry name" value="DTBS"/>
    <property type="match status" value="1"/>
</dbReference>
<organism evidence="2 3">
    <name type="scientific">Brachyspira catarrhinii</name>
    <dbReference type="NCBI Taxonomy" id="2528966"/>
    <lineage>
        <taxon>Bacteria</taxon>
        <taxon>Pseudomonadati</taxon>
        <taxon>Spirochaetota</taxon>
        <taxon>Spirochaetia</taxon>
        <taxon>Brachyspirales</taxon>
        <taxon>Brachyspiraceae</taxon>
        <taxon>Brachyspira</taxon>
    </lineage>
</organism>
<reference evidence="2 3" key="1">
    <citation type="journal article" date="2019" name="Anaerobe">
        <title>Brachyspira catarrhinii sp. nov., an anaerobic intestinal spirochaete isolated from vervet monkeys may have been misidentified as Brachyspira aalborgi in previous studies.</title>
        <authorList>
            <person name="Phillips N.D."/>
            <person name="La T."/>
            <person name="Hampson D.J."/>
        </authorList>
    </citation>
    <scope>NUCLEOTIDE SEQUENCE [LARGE SCALE GENOMIC DNA]</scope>
    <source>
        <strain evidence="2 3">Z12</strain>
    </source>
</reference>
<dbReference type="PANTHER" id="PTHR43210">
    <property type="entry name" value="DETHIOBIOTIN SYNTHETASE"/>
    <property type="match status" value="1"/>
</dbReference>
<evidence type="ECO:0000313" key="2">
    <source>
        <dbReference type="EMBL" id="TKZ32319.1"/>
    </source>
</evidence>
<keyword evidence="1" id="KW-0093">Biotin biosynthesis</keyword>
<dbReference type="EMBL" id="SJDU01000278">
    <property type="protein sequence ID" value="TKZ32319.1"/>
    <property type="molecule type" value="Genomic_DNA"/>
</dbReference>
<gene>
    <name evidence="2" type="ORF">EZH24_09315</name>
</gene>
<dbReference type="Gene3D" id="3.40.50.300">
    <property type="entry name" value="P-loop containing nucleotide triphosphate hydrolases"/>
    <property type="match status" value="1"/>
</dbReference>
<dbReference type="SUPFAM" id="SSF52540">
    <property type="entry name" value="P-loop containing nucleoside triphosphate hydrolases"/>
    <property type="match status" value="1"/>
</dbReference>